<dbReference type="SUPFAM" id="SSF111369">
    <property type="entry name" value="HlyD-like secretion proteins"/>
    <property type="match status" value="1"/>
</dbReference>
<dbReference type="PANTHER" id="PTHR30097">
    <property type="entry name" value="CATION EFFLUX SYSTEM PROTEIN CUSB"/>
    <property type="match status" value="1"/>
</dbReference>
<dbReference type="EMBL" id="AP018052">
    <property type="protein sequence ID" value="BAZ92939.1"/>
    <property type="molecule type" value="Genomic_DNA"/>
</dbReference>
<dbReference type="RefSeq" id="WP_096364456.1">
    <property type="nucleotide sequence ID" value="NZ_AP018052.1"/>
</dbReference>
<accession>A0A1Z4VMT7</accession>
<dbReference type="InterPro" id="IPR058647">
    <property type="entry name" value="BSH_CzcB-like"/>
</dbReference>
<name>A0A1Z4VMT7_9GAMM</name>
<feature type="domain" description="CzcB-like barrel-sandwich hybrid" evidence="2">
    <location>
        <begin position="60"/>
        <end position="181"/>
    </location>
</feature>
<dbReference type="Proteomes" id="UP000218765">
    <property type="component" value="Chromosome"/>
</dbReference>
<evidence type="ECO:0000313" key="4">
    <source>
        <dbReference type="Proteomes" id="UP000218765"/>
    </source>
</evidence>
<evidence type="ECO:0000313" key="3">
    <source>
        <dbReference type="EMBL" id="BAZ92939.1"/>
    </source>
</evidence>
<reference evidence="3 4" key="1">
    <citation type="submission" date="2017-05" db="EMBL/GenBank/DDBJ databases">
        <title>Thiocyanate degradation by Thiohalobacter thiocyanaticus FOKN1.</title>
        <authorList>
            <person name="Oshiki M."/>
            <person name="Fukushima T."/>
            <person name="Kawano S."/>
            <person name="Nakagawa J."/>
        </authorList>
    </citation>
    <scope>NUCLEOTIDE SEQUENCE [LARGE SCALE GENOMIC DNA]</scope>
    <source>
        <strain evidence="3 4">FOKN1</strain>
    </source>
</reference>
<sequence length="289" mass="31789">MSATGFVTRVLLLFWWMAAGVYAHSDASGFADEMSRFGAGAEAQGPRRYAAQVRIDPREIAGVVLKVNARIVDLNDLYIGRPVRAGEVLAEYESAELETVQRSYAETYANMEYIREISVTAEEKLIEGRMNLQWRGLYPEDIERLEQEREPVKRLRVKAPRDGYLLDVNVTEGQVVNPGAQAGLFNLSGTTLMRIASDQAVTIDVELPLEVAARLSTGDAAWLYPSPSSPPLEASVSEVVPLVGGTGLRRTVRLEPLASARLLGLRDGQRLSVSLQPEQTQQEEAGHAH</sequence>
<keyword evidence="4" id="KW-1185">Reference proteome</keyword>
<dbReference type="Gene3D" id="2.40.50.100">
    <property type="match status" value="1"/>
</dbReference>
<dbReference type="PANTHER" id="PTHR30097:SF4">
    <property type="entry name" value="SLR6042 PROTEIN"/>
    <property type="match status" value="1"/>
</dbReference>
<protein>
    <recommendedName>
        <fullName evidence="2">CzcB-like barrel-sandwich hybrid domain-containing protein</fullName>
    </recommendedName>
</protein>
<evidence type="ECO:0000256" key="1">
    <source>
        <dbReference type="ARBA" id="ARBA00022448"/>
    </source>
</evidence>
<keyword evidence="1" id="KW-0813">Transport</keyword>
<dbReference type="GO" id="GO:0015679">
    <property type="term" value="P:plasma membrane copper ion transport"/>
    <property type="evidence" value="ECO:0007669"/>
    <property type="project" value="TreeGrafter"/>
</dbReference>
<dbReference type="GO" id="GO:0060003">
    <property type="term" value="P:copper ion export"/>
    <property type="evidence" value="ECO:0007669"/>
    <property type="project" value="TreeGrafter"/>
</dbReference>
<dbReference type="OrthoDB" id="9806939at2"/>
<dbReference type="InterPro" id="IPR051909">
    <property type="entry name" value="MFP_Cation_Efflux"/>
</dbReference>
<organism evidence="3 4">
    <name type="scientific">Thiohalobacter thiocyanaticus</name>
    <dbReference type="NCBI Taxonomy" id="585455"/>
    <lineage>
        <taxon>Bacteria</taxon>
        <taxon>Pseudomonadati</taxon>
        <taxon>Pseudomonadota</taxon>
        <taxon>Gammaproteobacteria</taxon>
        <taxon>Thiohalobacterales</taxon>
        <taxon>Thiohalobacteraceae</taxon>
        <taxon>Thiohalobacter</taxon>
    </lineage>
</organism>
<dbReference type="AlphaFoldDB" id="A0A1Z4VMT7"/>
<gene>
    <name evidence="3" type="ORF">FOKN1_0535</name>
</gene>
<dbReference type="GO" id="GO:0030313">
    <property type="term" value="C:cell envelope"/>
    <property type="evidence" value="ECO:0007669"/>
    <property type="project" value="TreeGrafter"/>
</dbReference>
<dbReference type="Pfam" id="PF25973">
    <property type="entry name" value="BSH_CzcB"/>
    <property type="match status" value="1"/>
</dbReference>
<proteinExistence type="predicted"/>
<dbReference type="KEGG" id="ttc:FOKN1_0535"/>
<evidence type="ECO:0000259" key="2">
    <source>
        <dbReference type="Pfam" id="PF25973"/>
    </source>
</evidence>